<protein>
    <submittedName>
        <fullName evidence="3">Aminohydrolase SsnA</fullName>
    </submittedName>
</protein>
<gene>
    <name evidence="3" type="primary">ssnA</name>
    <name evidence="3" type="ORF">IAA97_03290</name>
</gene>
<dbReference type="PANTHER" id="PTHR43794">
    <property type="entry name" value="AMINOHYDROLASE SSNA-RELATED"/>
    <property type="match status" value="1"/>
</dbReference>
<organism evidence="3 4">
    <name type="scientific">Candidatus Ornithospirochaeta stercoripullorum</name>
    <dbReference type="NCBI Taxonomy" id="2840899"/>
    <lineage>
        <taxon>Bacteria</taxon>
        <taxon>Pseudomonadati</taxon>
        <taxon>Spirochaetota</taxon>
        <taxon>Spirochaetia</taxon>
        <taxon>Spirochaetales</taxon>
        <taxon>Spirochaetaceae</taxon>
        <taxon>Spirochaetaceae incertae sedis</taxon>
        <taxon>Candidatus Ornithospirochaeta</taxon>
    </lineage>
</organism>
<dbReference type="NCBIfam" id="NF005540">
    <property type="entry name" value="PRK07203.1"/>
    <property type="match status" value="1"/>
</dbReference>
<dbReference type="Gene3D" id="3.20.20.140">
    <property type="entry name" value="Metal-dependent hydrolases"/>
    <property type="match status" value="1"/>
</dbReference>
<dbReference type="AlphaFoldDB" id="A0A9D9DXR7"/>
<proteinExistence type="predicted"/>
<dbReference type="EMBL" id="JADIMT010000042">
    <property type="protein sequence ID" value="MBO8435984.1"/>
    <property type="molecule type" value="Genomic_DNA"/>
</dbReference>
<dbReference type="GO" id="GO:0016810">
    <property type="term" value="F:hydrolase activity, acting on carbon-nitrogen (but not peptide) bonds"/>
    <property type="evidence" value="ECO:0007669"/>
    <property type="project" value="InterPro"/>
</dbReference>
<comment type="caution">
    <text evidence="3">The sequence shown here is derived from an EMBL/GenBank/DDBJ whole genome shotgun (WGS) entry which is preliminary data.</text>
</comment>
<sequence>MADILIKNITLMETQPPFTITEGADVVITGSVIEKAGVGAGAGIEASKVIDGSGKILIPGNVCAHHHYYSALSRGMLISAGPQTDFIQVLKEWWWRLDRALDEESIYYSSLVASMEAVRAGTTGIVDHHASPAFIKGSLSAIAKGMEEVGVHGVTCYEVTERNDGINEALAGVNENIRFASEIDRRAEQGEDVLTEAMIGAHAPFTLSDEALGLLFDATTETGRGLHIHVAEDKYDSIWSHHFYGDDILARLCRFNLLDEKTLLVHGVALSEKEVDMLNERGCFLAHNARSNMNNHVGYFPYLSKVKKSVIGTDGCGGNMFEELKIAFFKNKDASGSWWPADYLTSLSRGNMLLESAFRGRARFGRIAPGYKADLVILSYAPPTPLKSENAATHFVWGMCSENVESTIINGRLVYENHHFTALDEERIFREARRVAERVWAEADSIKA</sequence>
<dbReference type="InterPro" id="IPR011059">
    <property type="entry name" value="Metal-dep_hydrolase_composite"/>
</dbReference>
<dbReference type="InterPro" id="IPR006680">
    <property type="entry name" value="Amidohydro-rel"/>
</dbReference>
<reference evidence="3" key="2">
    <citation type="journal article" date="2021" name="PeerJ">
        <title>Extensive microbial diversity within the chicken gut microbiome revealed by metagenomics and culture.</title>
        <authorList>
            <person name="Gilroy R."/>
            <person name="Ravi A."/>
            <person name="Getino M."/>
            <person name="Pursley I."/>
            <person name="Horton D.L."/>
            <person name="Alikhan N.F."/>
            <person name="Baker D."/>
            <person name="Gharbi K."/>
            <person name="Hall N."/>
            <person name="Watson M."/>
            <person name="Adriaenssens E.M."/>
            <person name="Foster-Nyarko E."/>
            <person name="Jarju S."/>
            <person name="Secka A."/>
            <person name="Antonio M."/>
            <person name="Oren A."/>
            <person name="Chaudhuri R.R."/>
            <person name="La Ragione R."/>
            <person name="Hildebrand F."/>
            <person name="Pallen M.J."/>
        </authorList>
    </citation>
    <scope>NUCLEOTIDE SEQUENCE</scope>
    <source>
        <strain evidence="3">7293</strain>
    </source>
</reference>
<dbReference type="Gene3D" id="2.30.40.10">
    <property type="entry name" value="Urease, subunit C, domain 1"/>
    <property type="match status" value="1"/>
</dbReference>
<evidence type="ECO:0000256" key="1">
    <source>
        <dbReference type="ARBA" id="ARBA00022801"/>
    </source>
</evidence>
<dbReference type="SUPFAM" id="SSF51338">
    <property type="entry name" value="Composite domain of metallo-dependent hydrolases"/>
    <property type="match status" value="1"/>
</dbReference>
<evidence type="ECO:0000259" key="2">
    <source>
        <dbReference type="Pfam" id="PF01979"/>
    </source>
</evidence>
<dbReference type="Proteomes" id="UP000823615">
    <property type="component" value="Unassembled WGS sequence"/>
</dbReference>
<keyword evidence="1" id="KW-0378">Hydrolase</keyword>
<dbReference type="NCBIfam" id="TIGR03314">
    <property type="entry name" value="Se_ssnA"/>
    <property type="match status" value="1"/>
</dbReference>
<evidence type="ECO:0000313" key="3">
    <source>
        <dbReference type="EMBL" id="MBO8435984.1"/>
    </source>
</evidence>
<name>A0A9D9DXR7_9SPIO</name>
<accession>A0A9D9DXR7</accession>
<dbReference type="SUPFAM" id="SSF51556">
    <property type="entry name" value="Metallo-dependent hydrolases"/>
    <property type="match status" value="1"/>
</dbReference>
<dbReference type="PANTHER" id="PTHR43794:SF11">
    <property type="entry name" value="AMIDOHYDROLASE-RELATED DOMAIN-CONTAINING PROTEIN"/>
    <property type="match status" value="1"/>
</dbReference>
<dbReference type="Pfam" id="PF01979">
    <property type="entry name" value="Amidohydro_1"/>
    <property type="match status" value="1"/>
</dbReference>
<dbReference type="InterPro" id="IPR017700">
    <property type="entry name" value="Aminohydrolase_SsnA"/>
</dbReference>
<evidence type="ECO:0000313" key="4">
    <source>
        <dbReference type="Proteomes" id="UP000823615"/>
    </source>
</evidence>
<dbReference type="InterPro" id="IPR050287">
    <property type="entry name" value="MTA/SAH_deaminase"/>
</dbReference>
<reference evidence="3" key="1">
    <citation type="submission" date="2020-10" db="EMBL/GenBank/DDBJ databases">
        <authorList>
            <person name="Gilroy R."/>
        </authorList>
    </citation>
    <scope>NUCLEOTIDE SEQUENCE</scope>
    <source>
        <strain evidence="3">7293</strain>
    </source>
</reference>
<feature type="domain" description="Amidohydrolase-related" evidence="2">
    <location>
        <begin position="56"/>
        <end position="414"/>
    </location>
</feature>
<dbReference type="InterPro" id="IPR032466">
    <property type="entry name" value="Metal_Hydrolase"/>
</dbReference>